<sequence length="169" mass="18684">MPKVTLEETYSLLDPMLNDNFELLFTDIPGGGDGRQLRIQCLGASLPGATLTTVEVELFGHKLIYAARKTFSHSMNVALHEVYDARTYQALKDWAAVGRATQTQTGGFAADYMRTAELTVFDQTGADAAKWNIHRMFPTEISEYQFEGGGGAALRQDATFAYGYVERTL</sequence>
<dbReference type="EMBL" id="BK016086">
    <property type="protein sequence ID" value="DAF93412.1"/>
    <property type="molecule type" value="Genomic_DNA"/>
</dbReference>
<name>A0A8S5UG54_9CAUD</name>
<proteinExistence type="predicted"/>
<accession>A0A8S5UG54</accession>
<evidence type="ECO:0000313" key="1">
    <source>
        <dbReference type="EMBL" id="DAF93412.1"/>
    </source>
</evidence>
<organism evidence="1">
    <name type="scientific">Myoviridae sp. ctshb19</name>
    <dbReference type="NCBI Taxonomy" id="2825194"/>
    <lineage>
        <taxon>Viruses</taxon>
        <taxon>Duplodnaviria</taxon>
        <taxon>Heunggongvirae</taxon>
        <taxon>Uroviricota</taxon>
        <taxon>Caudoviricetes</taxon>
    </lineage>
</organism>
<reference evidence="1" key="1">
    <citation type="journal article" date="2021" name="Proc. Natl. Acad. Sci. U.S.A.">
        <title>A Catalog of Tens of Thousands of Viruses from Human Metagenomes Reveals Hidden Associations with Chronic Diseases.</title>
        <authorList>
            <person name="Tisza M.J."/>
            <person name="Buck C.B."/>
        </authorList>
    </citation>
    <scope>NUCLEOTIDE SEQUENCE</scope>
    <source>
        <strain evidence="1">Ctshb19</strain>
    </source>
</reference>
<protein>
    <submittedName>
        <fullName evidence="1">Baseplate wedge protein</fullName>
    </submittedName>
</protein>